<protein>
    <submittedName>
        <fullName evidence="4">Transcription initiation factor TFIID subunit D2</fullName>
    </submittedName>
</protein>
<dbReference type="Pfam" id="PF25577">
    <property type="entry name" value="TPR_TAF2_C"/>
    <property type="match status" value="1"/>
</dbReference>
<dbReference type="Gene3D" id="1.10.390.10">
    <property type="entry name" value="Neutral Protease Domain 2"/>
    <property type="match status" value="1"/>
</dbReference>
<dbReference type="InterPro" id="IPR057345">
    <property type="entry name" value="Ig-like_TAF2"/>
</dbReference>
<dbReference type="GO" id="GO:0000976">
    <property type="term" value="F:transcription cis-regulatory region binding"/>
    <property type="evidence" value="ECO:0007669"/>
    <property type="project" value="TreeGrafter"/>
</dbReference>
<dbReference type="STRING" id="145388.A0A0D2KLT7"/>
<dbReference type="GO" id="GO:0003682">
    <property type="term" value="F:chromatin binding"/>
    <property type="evidence" value="ECO:0007669"/>
    <property type="project" value="TreeGrafter"/>
</dbReference>
<feature type="domain" description="Transcription initiation factor TFIID subunit 2 TPR repeats" evidence="3">
    <location>
        <begin position="728"/>
        <end position="928"/>
    </location>
</feature>
<organism evidence="4 5">
    <name type="scientific">Monoraphidium neglectum</name>
    <dbReference type="NCBI Taxonomy" id="145388"/>
    <lineage>
        <taxon>Eukaryota</taxon>
        <taxon>Viridiplantae</taxon>
        <taxon>Chlorophyta</taxon>
        <taxon>core chlorophytes</taxon>
        <taxon>Chlorophyceae</taxon>
        <taxon>CS clade</taxon>
        <taxon>Sphaeropleales</taxon>
        <taxon>Selenastraceae</taxon>
        <taxon>Monoraphidium</taxon>
    </lineage>
</organism>
<sequence length="1006" mass="105536">MATSPQLRRSRAIFPCVDGPVYYEPGSAFVSPHTYDLSLIVGPDDVAVASGTLVQQTQAVEQPQQQQRNSGGSGAQRVVARTFEYSIDVPTLPQHVLFAAGPFEVLAAQQLFGGGATARGGGGGAAAAAAGAGGVAAAAIAGPPVVTAFYPRAGSRTASAGRQPGEAQQQHQEWRNNSGGREDGAAAFAALSLTGGTGAEGAVGPAAVLATLRPLALVLRQCEKHLGCRAPFSHLQVAVLPADCVAAPYLSGLGCILLSSDLVAAEGSIEAAMDVVAALAAAISRQFFGVLMLPPAPEDAWLLEGLASWLEGGALRSLLGGNEVAYRRWQERVALAAVDDGVQLAPLSQARSCARVLACAAAALGWVLPGSERERERERGGRRDRDRDRDGDEDGGGGGGGARGAAAYQGPSVNKDTTTGWGLAYGSQSLEPWEARRWKAAAVVLMAERRIGEGEEFKRMLERVVVAARPEVAAVESADPIKPRLQLSTAWFLKNMRRKAEGSATTAKEDANAFRARWVNGAGMPVLQGAYGYDARNSVLQVALRQGGGLQCLKAALRSKAKAEGLKRAGGCAVRRMARADAAARCGVADETGAGRRPNKAAGSYARPGAGAPALALSAAVARHATPTLVMVRELGGEVEHLLSLGVDEALALRKLEVSLDRQSVKRGPGRRPKEPKDPATGPGVNPDSAEKLGIPESELAGVAALWVRLDPNLEWLADVRMAQPLNMWRWQLQHSKDVISQAQAVAGLAALQPVHEGVIDVLAAALRRPTLFCRVRADAALALGATAGDATHMRGAHALVGYWREQCYDPVTAALRPNCFADTAEYIVLRALPAALALVRDSSNQTPDWIIHQLLEALRDNDNSHNAFDDAHWLAGLVSALGSCRPAEKRQLAAILSAIDRQLAHEAVVGTHQCVLGVACLRAVADLACRVVAPPEAAMSDGLRAAFGADLHGLTAHAAAAAARALLADVRRLLRRYAAPAAPRHMRAAAQECLMQSNVLHFDSY</sequence>
<dbReference type="GO" id="GO:0006367">
    <property type="term" value="P:transcription initiation at RNA polymerase II promoter"/>
    <property type="evidence" value="ECO:0007669"/>
    <property type="project" value="TreeGrafter"/>
</dbReference>
<feature type="region of interest" description="Disordered" evidence="1">
    <location>
        <begin position="662"/>
        <end position="692"/>
    </location>
</feature>
<gene>
    <name evidence="4" type="ORF">MNEG_11275</name>
</gene>
<keyword evidence="5" id="KW-1185">Reference proteome</keyword>
<dbReference type="GO" id="GO:0016251">
    <property type="term" value="F:RNA polymerase II general transcription initiation factor activity"/>
    <property type="evidence" value="ECO:0007669"/>
    <property type="project" value="TreeGrafter"/>
</dbReference>
<dbReference type="AlphaFoldDB" id="A0A0D2KLT7"/>
<dbReference type="PANTHER" id="PTHR15137:SF9">
    <property type="entry name" value="TRANSCRIPTION INITIATION FACTOR TFIID SUBUNIT 2"/>
    <property type="match status" value="1"/>
</dbReference>
<dbReference type="Pfam" id="PF25316">
    <property type="entry name" value="TAF2_3rd"/>
    <property type="match status" value="1"/>
</dbReference>
<evidence type="ECO:0000256" key="1">
    <source>
        <dbReference type="SAM" id="MobiDB-lite"/>
    </source>
</evidence>
<evidence type="ECO:0000313" key="4">
    <source>
        <dbReference type="EMBL" id="KIY96688.1"/>
    </source>
</evidence>
<name>A0A0D2KLT7_9CHLO</name>
<dbReference type="GeneID" id="25728521"/>
<dbReference type="OrthoDB" id="308861at2759"/>
<dbReference type="InterPro" id="IPR027268">
    <property type="entry name" value="Peptidase_M4/M1_CTD_sf"/>
</dbReference>
<dbReference type="RefSeq" id="XP_013895708.1">
    <property type="nucleotide sequence ID" value="XM_014040254.1"/>
</dbReference>
<dbReference type="InterPro" id="IPR037813">
    <property type="entry name" value="TAF2"/>
</dbReference>
<keyword evidence="4" id="KW-0648">Protein biosynthesis</keyword>
<dbReference type="Proteomes" id="UP000054498">
    <property type="component" value="Unassembled WGS sequence"/>
</dbReference>
<evidence type="ECO:0000313" key="5">
    <source>
        <dbReference type="Proteomes" id="UP000054498"/>
    </source>
</evidence>
<keyword evidence="4" id="KW-0396">Initiation factor</keyword>
<feature type="region of interest" description="Disordered" evidence="1">
    <location>
        <begin position="373"/>
        <end position="414"/>
    </location>
</feature>
<proteinExistence type="predicted"/>
<feature type="region of interest" description="Disordered" evidence="1">
    <location>
        <begin position="156"/>
        <end position="179"/>
    </location>
</feature>
<dbReference type="GO" id="GO:0005669">
    <property type="term" value="C:transcription factor TFIID complex"/>
    <property type="evidence" value="ECO:0007669"/>
    <property type="project" value="InterPro"/>
</dbReference>
<dbReference type="PANTHER" id="PTHR15137">
    <property type="entry name" value="TRANSCRIPTION INITIATION FACTOR TFIID"/>
    <property type="match status" value="1"/>
</dbReference>
<dbReference type="EMBL" id="KK102886">
    <property type="protein sequence ID" value="KIY96688.1"/>
    <property type="molecule type" value="Genomic_DNA"/>
</dbReference>
<accession>A0A0D2KLT7</accession>
<feature type="domain" description="Transcription initiation factor TFIID subunit 2 Ig-like" evidence="2">
    <location>
        <begin position="522"/>
        <end position="725"/>
    </location>
</feature>
<evidence type="ECO:0000259" key="3">
    <source>
        <dbReference type="Pfam" id="PF25577"/>
    </source>
</evidence>
<evidence type="ECO:0000259" key="2">
    <source>
        <dbReference type="Pfam" id="PF25316"/>
    </source>
</evidence>
<reference evidence="4 5" key="1">
    <citation type="journal article" date="2013" name="BMC Genomics">
        <title>Reconstruction of the lipid metabolism for the microalga Monoraphidium neglectum from its genome sequence reveals characteristics suitable for biofuel production.</title>
        <authorList>
            <person name="Bogen C."/>
            <person name="Al-Dilaimi A."/>
            <person name="Albersmeier A."/>
            <person name="Wichmann J."/>
            <person name="Grundmann M."/>
            <person name="Rupp O."/>
            <person name="Lauersen K.J."/>
            <person name="Blifernez-Klassen O."/>
            <person name="Kalinowski J."/>
            <person name="Goesmann A."/>
            <person name="Mussgnug J.H."/>
            <person name="Kruse O."/>
        </authorList>
    </citation>
    <scope>NUCLEOTIDE SEQUENCE [LARGE SCALE GENOMIC DNA]</scope>
    <source>
        <strain evidence="4 5">SAG 48.87</strain>
    </source>
</reference>
<feature type="compositionally biased region" description="Basic and acidic residues" evidence="1">
    <location>
        <begin position="373"/>
        <end position="390"/>
    </location>
</feature>
<dbReference type="InterPro" id="IPR057991">
    <property type="entry name" value="TPR_TAF2_C"/>
</dbReference>
<dbReference type="GO" id="GO:0003743">
    <property type="term" value="F:translation initiation factor activity"/>
    <property type="evidence" value="ECO:0007669"/>
    <property type="project" value="UniProtKB-KW"/>
</dbReference>
<dbReference type="KEGG" id="mng:MNEG_11275"/>